<sequence>MSHVPGNDENLTEPDIGDIYRDSLKACEEYDACLTTTIYGETYLNPEKCKARGFDPIKACEEEEERTNLSIEWIERTTKEKGFRAQFQEFIAKVPPKYVSKDLKFLDYSPKKENKSDKKLSRKKIRSLLVKASYLVDHKIKLENGLYVKVIAVKMNNENVFLEVEEKVGDELEYYEILYQRDMVEL</sequence>
<evidence type="ECO:0000313" key="1">
    <source>
        <dbReference type="EMBL" id="RIB13234.1"/>
    </source>
</evidence>
<dbReference type="EMBL" id="QKWP01000944">
    <property type="protein sequence ID" value="RIB13234.1"/>
    <property type="molecule type" value="Genomic_DNA"/>
</dbReference>
<dbReference type="OrthoDB" id="2385553at2759"/>
<name>A0A397USR2_9GLOM</name>
<comment type="caution">
    <text evidence="1">The sequence shown here is derived from an EMBL/GenBank/DDBJ whole genome shotgun (WGS) entry which is preliminary data.</text>
</comment>
<dbReference type="Proteomes" id="UP000266673">
    <property type="component" value="Unassembled WGS sequence"/>
</dbReference>
<evidence type="ECO:0000313" key="2">
    <source>
        <dbReference type="Proteomes" id="UP000266673"/>
    </source>
</evidence>
<gene>
    <name evidence="1" type="ORF">C2G38_2326422</name>
</gene>
<reference evidence="1 2" key="1">
    <citation type="submission" date="2018-06" db="EMBL/GenBank/DDBJ databases">
        <title>Comparative genomics reveals the genomic features of Rhizophagus irregularis, R. cerebriforme, R. diaphanum and Gigaspora rosea, and their symbiotic lifestyle signature.</title>
        <authorList>
            <person name="Morin E."/>
            <person name="San Clemente H."/>
            <person name="Chen E.C.H."/>
            <person name="De La Providencia I."/>
            <person name="Hainaut M."/>
            <person name="Kuo A."/>
            <person name="Kohler A."/>
            <person name="Murat C."/>
            <person name="Tang N."/>
            <person name="Roy S."/>
            <person name="Loubradou J."/>
            <person name="Henrissat B."/>
            <person name="Grigoriev I.V."/>
            <person name="Corradi N."/>
            <person name="Roux C."/>
            <person name="Martin F.M."/>
        </authorList>
    </citation>
    <scope>NUCLEOTIDE SEQUENCE [LARGE SCALE GENOMIC DNA]</scope>
    <source>
        <strain evidence="1 2">DAOM 194757</strain>
    </source>
</reference>
<dbReference type="AlphaFoldDB" id="A0A397USR2"/>
<keyword evidence="2" id="KW-1185">Reference proteome</keyword>
<accession>A0A397USR2</accession>
<protein>
    <submittedName>
        <fullName evidence="1">Uncharacterized protein</fullName>
    </submittedName>
</protein>
<organism evidence="1 2">
    <name type="scientific">Gigaspora rosea</name>
    <dbReference type="NCBI Taxonomy" id="44941"/>
    <lineage>
        <taxon>Eukaryota</taxon>
        <taxon>Fungi</taxon>
        <taxon>Fungi incertae sedis</taxon>
        <taxon>Mucoromycota</taxon>
        <taxon>Glomeromycotina</taxon>
        <taxon>Glomeromycetes</taxon>
        <taxon>Diversisporales</taxon>
        <taxon>Gigasporaceae</taxon>
        <taxon>Gigaspora</taxon>
    </lineage>
</organism>
<proteinExistence type="predicted"/>